<feature type="compositionally biased region" description="Basic and acidic residues" evidence="4">
    <location>
        <begin position="164"/>
        <end position="180"/>
    </location>
</feature>
<dbReference type="GO" id="GO:0005730">
    <property type="term" value="C:nucleolus"/>
    <property type="evidence" value="ECO:0007669"/>
    <property type="project" value="TreeGrafter"/>
</dbReference>
<name>A0A9P0BED9_BRAAE</name>
<feature type="compositionally biased region" description="Acidic residues" evidence="4">
    <location>
        <begin position="83"/>
        <end position="119"/>
    </location>
</feature>
<dbReference type="AlphaFoldDB" id="A0A9P0BED9"/>
<dbReference type="GO" id="GO:0042273">
    <property type="term" value="P:ribosomal large subunit biogenesis"/>
    <property type="evidence" value="ECO:0007669"/>
    <property type="project" value="TreeGrafter"/>
</dbReference>
<dbReference type="SUPFAM" id="SSF48371">
    <property type="entry name" value="ARM repeat"/>
    <property type="match status" value="1"/>
</dbReference>
<feature type="region of interest" description="Disordered" evidence="4">
    <location>
        <begin position="1"/>
        <end position="193"/>
    </location>
</feature>
<dbReference type="GO" id="GO:0000122">
    <property type="term" value="P:negative regulation of transcription by RNA polymerase II"/>
    <property type="evidence" value="ECO:0007669"/>
    <property type="project" value="TreeGrafter"/>
</dbReference>
<feature type="compositionally biased region" description="Basic residues" evidence="4">
    <location>
        <begin position="732"/>
        <end position="744"/>
    </location>
</feature>
<dbReference type="EMBL" id="OV121140">
    <property type="protein sequence ID" value="CAH0563898.1"/>
    <property type="molecule type" value="Genomic_DNA"/>
</dbReference>
<feature type="compositionally biased region" description="Acidic residues" evidence="4">
    <location>
        <begin position="60"/>
        <end position="75"/>
    </location>
</feature>
<evidence type="ECO:0000256" key="2">
    <source>
        <dbReference type="ARBA" id="ARBA00005907"/>
    </source>
</evidence>
<dbReference type="InterPro" id="IPR016024">
    <property type="entry name" value="ARM-type_fold"/>
</dbReference>
<protein>
    <recommendedName>
        <fullName evidence="7">Nucleolar complex protein 2 homolog</fullName>
    </recommendedName>
</protein>
<feature type="compositionally biased region" description="Acidic residues" evidence="4">
    <location>
        <begin position="154"/>
        <end position="163"/>
    </location>
</feature>
<dbReference type="GO" id="GO:0030690">
    <property type="term" value="C:Noc1p-Noc2p complex"/>
    <property type="evidence" value="ECO:0007669"/>
    <property type="project" value="TreeGrafter"/>
</dbReference>
<feature type="compositionally biased region" description="Basic and acidic residues" evidence="4">
    <location>
        <begin position="41"/>
        <end position="55"/>
    </location>
</feature>
<accession>A0A9P0BED9</accession>
<evidence type="ECO:0000313" key="5">
    <source>
        <dbReference type="EMBL" id="CAH0563898.1"/>
    </source>
</evidence>
<comment type="subcellular location">
    <subcellularLocation>
        <location evidence="1">Nucleus</location>
    </subcellularLocation>
</comment>
<dbReference type="Pfam" id="PF03715">
    <property type="entry name" value="Noc2"/>
    <property type="match status" value="1"/>
</dbReference>
<dbReference type="OrthoDB" id="10266662at2759"/>
<comment type="similarity">
    <text evidence="2">Belongs to the NOC2 family.</text>
</comment>
<evidence type="ECO:0000256" key="4">
    <source>
        <dbReference type="SAM" id="MobiDB-lite"/>
    </source>
</evidence>
<reference evidence="5" key="1">
    <citation type="submission" date="2021-12" db="EMBL/GenBank/DDBJ databases">
        <authorList>
            <person name="King R."/>
        </authorList>
    </citation>
    <scope>NUCLEOTIDE SEQUENCE</scope>
</reference>
<proteinExistence type="inferred from homology"/>
<keyword evidence="3" id="KW-0539">Nucleus</keyword>
<feature type="compositionally biased region" description="Basic residues" evidence="4">
    <location>
        <begin position="24"/>
        <end position="40"/>
    </location>
</feature>
<evidence type="ECO:0000256" key="1">
    <source>
        <dbReference type="ARBA" id="ARBA00004123"/>
    </source>
</evidence>
<dbReference type="InterPro" id="IPR005343">
    <property type="entry name" value="Noc2"/>
</dbReference>
<feature type="compositionally biased region" description="Basic and acidic residues" evidence="4">
    <location>
        <begin position="702"/>
        <end position="711"/>
    </location>
</feature>
<evidence type="ECO:0000256" key="3">
    <source>
        <dbReference type="ARBA" id="ARBA00023242"/>
    </source>
</evidence>
<feature type="compositionally biased region" description="Acidic residues" evidence="4">
    <location>
        <begin position="181"/>
        <end position="192"/>
    </location>
</feature>
<feature type="compositionally biased region" description="Low complexity" evidence="4">
    <location>
        <begin position="1"/>
        <end position="10"/>
    </location>
</feature>
<dbReference type="GO" id="GO:0003714">
    <property type="term" value="F:transcription corepressor activity"/>
    <property type="evidence" value="ECO:0007669"/>
    <property type="project" value="TreeGrafter"/>
</dbReference>
<dbReference type="Proteomes" id="UP001154078">
    <property type="component" value="Chromosome 9"/>
</dbReference>
<feature type="region of interest" description="Disordered" evidence="4">
    <location>
        <begin position="694"/>
        <end position="770"/>
    </location>
</feature>
<evidence type="ECO:0008006" key="7">
    <source>
        <dbReference type="Google" id="ProtNLM"/>
    </source>
</evidence>
<dbReference type="GO" id="GO:0005654">
    <property type="term" value="C:nucleoplasm"/>
    <property type="evidence" value="ECO:0007669"/>
    <property type="project" value="TreeGrafter"/>
</dbReference>
<keyword evidence="6" id="KW-1185">Reference proteome</keyword>
<dbReference type="GO" id="GO:0030691">
    <property type="term" value="C:Noc2p-Noc3p complex"/>
    <property type="evidence" value="ECO:0007669"/>
    <property type="project" value="TreeGrafter"/>
</dbReference>
<organism evidence="5 6">
    <name type="scientific">Brassicogethes aeneus</name>
    <name type="common">Rape pollen beetle</name>
    <name type="synonym">Meligethes aeneus</name>
    <dbReference type="NCBI Taxonomy" id="1431903"/>
    <lineage>
        <taxon>Eukaryota</taxon>
        <taxon>Metazoa</taxon>
        <taxon>Ecdysozoa</taxon>
        <taxon>Arthropoda</taxon>
        <taxon>Hexapoda</taxon>
        <taxon>Insecta</taxon>
        <taxon>Pterygota</taxon>
        <taxon>Neoptera</taxon>
        <taxon>Endopterygota</taxon>
        <taxon>Coleoptera</taxon>
        <taxon>Polyphaga</taxon>
        <taxon>Cucujiformia</taxon>
        <taxon>Nitidulidae</taxon>
        <taxon>Meligethinae</taxon>
        <taxon>Brassicogethes</taxon>
    </lineage>
</organism>
<dbReference type="PANTHER" id="PTHR12687">
    <property type="entry name" value="NUCLEOLAR COMPLEX 2 AND RAD4-RELATED"/>
    <property type="match status" value="1"/>
</dbReference>
<evidence type="ECO:0000313" key="6">
    <source>
        <dbReference type="Proteomes" id="UP001154078"/>
    </source>
</evidence>
<gene>
    <name evidence="5" type="ORF">MELIAE_LOCUS12583</name>
</gene>
<dbReference type="PANTHER" id="PTHR12687:SF4">
    <property type="entry name" value="NUCLEOLAR COMPLEX PROTEIN 2 HOMOLOG"/>
    <property type="match status" value="1"/>
</dbReference>
<dbReference type="GO" id="GO:0042393">
    <property type="term" value="F:histone binding"/>
    <property type="evidence" value="ECO:0007669"/>
    <property type="project" value="TreeGrafter"/>
</dbReference>
<sequence>MAKLKSNLALKKSKKGKVNGFKAGKAKKLQIKPKKSHIKPKKEQKFNSKNVDDFMKQNMSDEELSDEEFGDDVDAPSEKSDDLNEENGENSESDIDMDDEINKDDSENEEEVDMDSADEAEQHKKSLAKLQETDPEFYGFLQENDKKLLNFNLSDEEGDDDSEARDVKREKLHKPSKDLEVASDESDYEGDEDTVKDNRVITLKLIKQWQNDIQTDKSKNTILNVTQAFHACLKRVSADDDQDEEPALFKVEGSSVFNGVIQLCVLELGPAMRRFLGISQSRMPPHKCKKFPKIKKILKGYFTDLLKLLLGVTSSNIQNVLLKHLHYLSPMLISYPNITKPLLKRLIHLWGTADDSVRVISFFCILRITNNNQQGLLDTTLKSMYVTYVKNSKFMSMGTLAPINFMRRSLVEMFALDANMAYQHVFLYIRQLAIHLRNAITVNKTENIQSVYNWQFINSLRLWGSLLSVNYHKPQFQQLVYPLVQVSLGTIKLVPTAQYYPLRFHVIQVLIDISKTTGVYVPILPFILEVLTGYDFNKKHQKVSMKPIHYTCILRLSKSQMQENGFKDTTIETIYSQMLEYLTNQSHSIAFTDLSLLCTIQIKTFLKKCKQANYIRKFKQLLEKIEQNNTFIENERKKENFLLTDFKKIEGWESRIRTSGTPLQTYYDSWSKVSKIKKNKQLTNADELGDYKLPTLNKKSKKNDDGKESKDSPVVLFPSDSEDEGEFEKSGKNKKRGKRGKSQKKRVEDSGPVQDDGEKDIVQDIDLNDW</sequence>